<comment type="caution">
    <text evidence="2">The sequence shown here is derived from an EMBL/GenBank/DDBJ whole genome shotgun (WGS) entry which is preliminary data.</text>
</comment>
<keyword evidence="1" id="KW-1133">Transmembrane helix</keyword>
<keyword evidence="1" id="KW-0812">Transmembrane</keyword>
<accession>A0A841H6P0</accession>
<protein>
    <submittedName>
        <fullName evidence="2">Uncharacterized protein</fullName>
    </submittedName>
</protein>
<evidence type="ECO:0000313" key="3">
    <source>
        <dbReference type="Proteomes" id="UP000582837"/>
    </source>
</evidence>
<gene>
    <name evidence="2" type="ORF">HNQ61_005284</name>
</gene>
<name>A0A841H6P0_9BACT</name>
<reference evidence="2 3" key="1">
    <citation type="submission" date="2020-08" db="EMBL/GenBank/DDBJ databases">
        <title>Genomic Encyclopedia of Type Strains, Phase IV (KMG-IV): sequencing the most valuable type-strain genomes for metagenomic binning, comparative biology and taxonomic classification.</title>
        <authorList>
            <person name="Goeker M."/>
        </authorList>
    </citation>
    <scope>NUCLEOTIDE SEQUENCE [LARGE SCALE GENOMIC DNA]</scope>
    <source>
        <strain evidence="2 3">DSM 29007</strain>
    </source>
</reference>
<dbReference type="EMBL" id="JACHIA010000026">
    <property type="protein sequence ID" value="MBB6073613.1"/>
    <property type="molecule type" value="Genomic_DNA"/>
</dbReference>
<evidence type="ECO:0000313" key="2">
    <source>
        <dbReference type="EMBL" id="MBB6073613.1"/>
    </source>
</evidence>
<dbReference type="Proteomes" id="UP000582837">
    <property type="component" value="Unassembled WGS sequence"/>
</dbReference>
<organism evidence="2 3">
    <name type="scientific">Longimicrobium terrae</name>
    <dbReference type="NCBI Taxonomy" id="1639882"/>
    <lineage>
        <taxon>Bacteria</taxon>
        <taxon>Pseudomonadati</taxon>
        <taxon>Gemmatimonadota</taxon>
        <taxon>Longimicrobiia</taxon>
        <taxon>Longimicrobiales</taxon>
        <taxon>Longimicrobiaceae</taxon>
        <taxon>Longimicrobium</taxon>
    </lineage>
</organism>
<sequence length="133" mass="14649">MLRAIVAEADAVREPDEGHPNWKRRYSRVDMRQRGDEFRIRFVTRWTSGESGTPELRGSVSALPDGGSIVHATCGYGWYHHALALGMTGGVLLACFTGETWALWWVAIAVVAVVAGKVEDARARRSRTATCCT</sequence>
<dbReference type="RefSeq" id="WP_170034119.1">
    <property type="nucleotide sequence ID" value="NZ_JABDTL010000001.1"/>
</dbReference>
<keyword evidence="3" id="KW-1185">Reference proteome</keyword>
<proteinExistence type="predicted"/>
<keyword evidence="1" id="KW-0472">Membrane</keyword>
<dbReference type="AlphaFoldDB" id="A0A841H6P0"/>
<evidence type="ECO:0000256" key="1">
    <source>
        <dbReference type="SAM" id="Phobius"/>
    </source>
</evidence>
<feature type="transmembrane region" description="Helical" evidence="1">
    <location>
        <begin position="101"/>
        <end position="118"/>
    </location>
</feature>